<reference evidence="2" key="2">
    <citation type="journal article" date="2014" name="ISME J.">
        <title>Microbial stratification in low pH oxic and suboxic macroscopic growths along an acid mine drainage.</title>
        <authorList>
            <person name="Mendez-Garcia C."/>
            <person name="Mesa V."/>
            <person name="Sprenger R.R."/>
            <person name="Richter M."/>
            <person name="Diez M.S."/>
            <person name="Solano J."/>
            <person name="Bargiela R."/>
            <person name="Golyshina O.V."/>
            <person name="Manteca A."/>
            <person name="Ramos J.L."/>
            <person name="Gallego J.R."/>
            <person name="Llorente I."/>
            <person name="Martins Dos Santos V.A."/>
            <person name="Jensen O.N."/>
            <person name="Pelaez A.I."/>
            <person name="Sanchez J."/>
            <person name="Ferrer M."/>
        </authorList>
    </citation>
    <scope>NUCLEOTIDE SEQUENCE</scope>
</reference>
<feature type="compositionally biased region" description="Low complexity" evidence="1">
    <location>
        <begin position="88"/>
        <end position="98"/>
    </location>
</feature>
<gene>
    <name evidence="2" type="ORF">B1B_04904</name>
</gene>
<dbReference type="GO" id="GO:0043448">
    <property type="term" value="P:alkane catabolic process"/>
    <property type="evidence" value="ECO:0007669"/>
    <property type="project" value="TreeGrafter"/>
</dbReference>
<reference evidence="2" key="1">
    <citation type="submission" date="2013-08" db="EMBL/GenBank/DDBJ databases">
        <authorList>
            <person name="Mendez C."/>
            <person name="Richter M."/>
            <person name="Ferrer M."/>
            <person name="Sanchez J."/>
        </authorList>
    </citation>
    <scope>NUCLEOTIDE SEQUENCE</scope>
</reference>
<organism evidence="2">
    <name type="scientific">mine drainage metagenome</name>
    <dbReference type="NCBI Taxonomy" id="410659"/>
    <lineage>
        <taxon>unclassified sequences</taxon>
        <taxon>metagenomes</taxon>
        <taxon>ecological metagenomes</taxon>
    </lineage>
</organism>
<evidence type="ECO:0000313" key="2">
    <source>
        <dbReference type="EMBL" id="EQD70605.1"/>
    </source>
</evidence>
<dbReference type="PANTHER" id="PTHR39335:SF1">
    <property type="entry name" value="BLL4220 PROTEIN"/>
    <property type="match status" value="1"/>
</dbReference>
<evidence type="ECO:0000256" key="1">
    <source>
        <dbReference type="SAM" id="MobiDB-lite"/>
    </source>
</evidence>
<evidence type="ECO:0008006" key="3">
    <source>
        <dbReference type="Google" id="ProtNLM"/>
    </source>
</evidence>
<comment type="caution">
    <text evidence="2">The sequence shown here is derived from an EMBL/GenBank/DDBJ whole genome shotgun (WGS) entry which is preliminary data.</text>
</comment>
<sequence>TLYYYAKDTSTQIACTGKCAGIWPPVVVASGNPTAGPGASGTLTVLQSSNGRQVLYNGHPVYVFSGDTAPGQANGEGFLHLWYVATPSLGSSSSSSSSGSGGSNGGY</sequence>
<accession>T1CNL1</accession>
<feature type="region of interest" description="Disordered" evidence="1">
    <location>
        <begin position="88"/>
        <end position="107"/>
    </location>
</feature>
<dbReference type="InterPro" id="IPR005297">
    <property type="entry name" value="Lipoprotein_repeat"/>
</dbReference>
<proteinExistence type="predicted"/>
<dbReference type="AlphaFoldDB" id="T1CNL1"/>
<dbReference type="Pfam" id="PF03640">
    <property type="entry name" value="Lipoprotein_15"/>
    <property type="match status" value="2"/>
</dbReference>
<feature type="non-terminal residue" evidence="2">
    <location>
        <position position="1"/>
    </location>
</feature>
<dbReference type="PANTHER" id="PTHR39335">
    <property type="entry name" value="BLL4220 PROTEIN"/>
    <property type="match status" value="1"/>
</dbReference>
<protein>
    <recommendedName>
        <fullName evidence="3">Lipoprotein</fullName>
    </recommendedName>
</protein>
<name>T1CNL1_9ZZZZ</name>
<dbReference type="EMBL" id="AUZY01003089">
    <property type="protein sequence ID" value="EQD70605.1"/>
    <property type="molecule type" value="Genomic_DNA"/>
</dbReference>